<evidence type="ECO:0000313" key="2">
    <source>
        <dbReference type="EnsemblPlants" id="KRH67594"/>
    </source>
</evidence>
<dbReference type="Proteomes" id="UP000008827">
    <property type="component" value="Chromosome 3"/>
</dbReference>
<reference evidence="1" key="3">
    <citation type="submission" date="2018-07" db="EMBL/GenBank/DDBJ databases">
        <title>WGS assembly of Glycine max.</title>
        <authorList>
            <person name="Schmutz J."/>
            <person name="Cannon S."/>
            <person name="Schlueter J."/>
            <person name="Ma J."/>
            <person name="Mitros T."/>
            <person name="Nelson W."/>
            <person name="Hyten D."/>
            <person name="Song Q."/>
            <person name="Thelen J."/>
            <person name="Cheng J."/>
            <person name="Xu D."/>
            <person name="Hellsten U."/>
            <person name="May G."/>
            <person name="Yu Y."/>
            <person name="Sakurai T."/>
            <person name="Umezawa T."/>
            <person name="Bhattacharyya M."/>
            <person name="Sandhu D."/>
            <person name="Valliyodan B."/>
            <person name="Lindquist E."/>
            <person name="Peto M."/>
            <person name="Grant D."/>
            <person name="Shu S."/>
            <person name="Goodstein D."/>
            <person name="Barry K."/>
            <person name="Futrell-Griggs M."/>
            <person name="Abernathy B."/>
            <person name="Du J."/>
            <person name="Tian Z."/>
            <person name="Zhu L."/>
            <person name="Gill N."/>
            <person name="Joshi T."/>
            <person name="Libault M."/>
            <person name="Sethuraman A."/>
            <person name="Zhang X."/>
            <person name="Shinozaki K."/>
            <person name="Nguyen H."/>
            <person name="Wing R."/>
            <person name="Cregan P."/>
            <person name="Specht J."/>
            <person name="Grimwood J."/>
            <person name="Rokhsar D."/>
            <person name="Stacey G."/>
            <person name="Shoemaker R."/>
            <person name="Jackson S."/>
        </authorList>
    </citation>
    <scope>NUCLEOTIDE SEQUENCE</scope>
    <source>
        <tissue evidence="1">Callus</tissue>
    </source>
</reference>
<organism evidence="1">
    <name type="scientific">Glycine max</name>
    <name type="common">Soybean</name>
    <name type="synonym">Glycine hispida</name>
    <dbReference type="NCBI Taxonomy" id="3847"/>
    <lineage>
        <taxon>Eukaryota</taxon>
        <taxon>Viridiplantae</taxon>
        <taxon>Streptophyta</taxon>
        <taxon>Embryophyta</taxon>
        <taxon>Tracheophyta</taxon>
        <taxon>Spermatophyta</taxon>
        <taxon>Magnoliopsida</taxon>
        <taxon>eudicotyledons</taxon>
        <taxon>Gunneridae</taxon>
        <taxon>Pentapetalae</taxon>
        <taxon>rosids</taxon>
        <taxon>fabids</taxon>
        <taxon>Fabales</taxon>
        <taxon>Fabaceae</taxon>
        <taxon>Papilionoideae</taxon>
        <taxon>50 kb inversion clade</taxon>
        <taxon>NPAAA clade</taxon>
        <taxon>indigoferoid/millettioid clade</taxon>
        <taxon>Phaseoleae</taxon>
        <taxon>Glycine</taxon>
        <taxon>Glycine subgen. Soja</taxon>
    </lineage>
</organism>
<dbReference type="Gramene" id="KRH67594">
    <property type="protein sequence ID" value="KRH67594"/>
    <property type="gene ID" value="GLYMA_03G175500"/>
</dbReference>
<dbReference type="InParanoid" id="A0A0R0KL13"/>
<dbReference type="EnsemblPlants" id="KRH67594">
    <property type="protein sequence ID" value="KRH67594"/>
    <property type="gene ID" value="GLYMA_03G175500"/>
</dbReference>
<evidence type="ECO:0000313" key="1">
    <source>
        <dbReference type="EMBL" id="KRH67594.1"/>
    </source>
</evidence>
<dbReference type="EMBL" id="CM000836">
    <property type="protein sequence ID" value="KRH67594.1"/>
    <property type="molecule type" value="Genomic_DNA"/>
</dbReference>
<dbReference type="AlphaFoldDB" id="A0A0R0KL13"/>
<protein>
    <submittedName>
        <fullName evidence="1 2">Uncharacterized protein</fullName>
    </submittedName>
</protein>
<name>A0A0R0KL13_SOYBN</name>
<gene>
    <name evidence="1" type="ORF">GLYMA_03G175500</name>
</gene>
<keyword evidence="3" id="KW-1185">Reference proteome</keyword>
<reference evidence="1 2" key="1">
    <citation type="journal article" date="2010" name="Nature">
        <title>Genome sequence of the palaeopolyploid soybean.</title>
        <authorList>
            <person name="Schmutz J."/>
            <person name="Cannon S.B."/>
            <person name="Schlueter J."/>
            <person name="Ma J."/>
            <person name="Mitros T."/>
            <person name="Nelson W."/>
            <person name="Hyten D.L."/>
            <person name="Song Q."/>
            <person name="Thelen J.J."/>
            <person name="Cheng J."/>
            <person name="Xu D."/>
            <person name="Hellsten U."/>
            <person name="May G.D."/>
            <person name="Yu Y."/>
            <person name="Sakurai T."/>
            <person name="Umezawa T."/>
            <person name="Bhattacharyya M.K."/>
            <person name="Sandhu D."/>
            <person name="Valliyodan B."/>
            <person name="Lindquist E."/>
            <person name="Peto M."/>
            <person name="Grant D."/>
            <person name="Shu S."/>
            <person name="Goodstein D."/>
            <person name="Barry K."/>
            <person name="Futrell-Griggs M."/>
            <person name="Abernathy B."/>
            <person name="Du J."/>
            <person name="Tian Z."/>
            <person name="Zhu L."/>
            <person name="Gill N."/>
            <person name="Joshi T."/>
            <person name="Libault M."/>
            <person name="Sethuraman A."/>
            <person name="Zhang X.-C."/>
            <person name="Shinozaki K."/>
            <person name="Nguyen H.T."/>
            <person name="Wing R.A."/>
            <person name="Cregan P."/>
            <person name="Specht J."/>
            <person name="Grimwood J."/>
            <person name="Rokhsar D."/>
            <person name="Stacey G."/>
            <person name="Shoemaker R.C."/>
            <person name="Jackson S.A."/>
        </authorList>
    </citation>
    <scope>NUCLEOTIDE SEQUENCE [LARGE SCALE GENOMIC DNA]</scope>
    <source>
        <strain evidence="2">cv. Williams 82</strain>
        <tissue evidence="1">Callus</tissue>
    </source>
</reference>
<sequence length="54" mass="6403">MIFICTSPAFLFEIRQEISVINLYCFIAILQNFVWGTNCQVSLISFYFLNWQES</sequence>
<evidence type="ECO:0000313" key="3">
    <source>
        <dbReference type="Proteomes" id="UP000008827"/>
    </source>
</evidence>
<reference evidence="2" key="2">
    <citation type="submission" date="2018-02" db="UniProtKB">
        <authorList>
            <consortium name="EnsemblPlants"/>
        </authorList>
    </citation>
    <scope>IDENTIFICATION</scope>
    <source>
        <strain evidence="2">Williams 82</strain>
    </source>
</reference>
<proteinExistence type="predicted"/>
<accession>A0A0R0KL13</accession>